<gene>
    <name evidence="13" type="ORF">CKO31_19415</name>
</gene>
<evidence type="ECO:0000256" key="8">
    <source>
        <dbReference type="ARBA" id="ARBA00022840"/>
    </source>
</evidence>
<comment type="caution">
    <text evidence="13">The sequence shown here is derived from an EMBL/GenBank/DDBJ whole genome shotgun (WGS) entry which is preliminary data.</text>
</comment>
<keyword evidence="10" id="KW-0812">Transmembrane</keyword>
<keyword evidence="14" id="KW-1185">Reference proteome</keyword>
<evidence type="ECO:0000313" key="13">
    <source>
        <dbReference type="EMBL" id="MBK1632877.1"/>
    </source>
</evidence>
<evidence type="ECO:0000256" key="1">
    <source>
        <dbReference type="ARBA" id="ARBA00000085"/>
    </source>
</evidence>
<dbReference type="EC" id="2.7.13.3" evidence="3"/>
<dbReference type="Gene3D" id="6.10.340.10">
    <property type="match status" value="1"/>
</dbReference>
<evidence type="ECO:0000256" key="5">
    <source>
        <dbReference type="ARBA" id="ARBA00022679"/>
    </source>
</evidence>
<sequence>MTGVSLHRLLTSLRFQVGAAFVLLIALFAGASLATLAAFQRQVDADAVVDIAARLELTASQMHMQAMNYDAHAPRDYPTYYRDVELFYRDLMAQVRLFDAVVDGFMSGDFSAVLERPAAWMQPAREPELDAAVAALETAWQTHRAGLMDALGASTEEPRLEWAAEYNLEHLAGVENAADALADQLRQWAAAEHARLRRLVVLMLGGAVVVALVLLVLLQAYGLRPLRRTLEGVRAAAAGDFAQQVPVRGATELRDLAGGFNALSARLDLLFQLLDRLQRGDDLDDLVGFLSHDFRGLLRFDWIGVVLVTPDNATVRLEASALDGAPEPGDKALFRFQGTLLEEALATDRPFHVRDMTATAAANPSYELLRDIARRGLADAIFLPVATETPVPAAVAFATREAGRYDAAHLAFLSNIAQLLSASFGRTVRLAERQRLAAIGEFASAIVHELRSPLATVSLALEHFARLDLSSTTHRRLTLAQGERDRMERLLEEILLYAKPLRLASEPVSLAPLAAATVEIMQGQKACAGRRIRLEPGMPGIQVLGDRDRLQQVLINLVANACDAAPADATIRVSVDTLGERRAEIRIINPGTPPSADVLARAFEPFVSAKEGGTGLGLAIVQRLVALHGGEVQLDALSDGTQARVLLPLIRNAGAEDHASQPSADSRGPGVR</sequence>
<dbReference type="InterPro" id="IPR005467">
    <property type="entry name" value="His_kinase_dom"/>
</dbReference>
<organism evidence="13 14">
    <name type="scientific">Thiohalocapsa halophila</name>
    <dbReference type="NCBI Taxonomy" id="69359"/>
    <lineage>
        <taxon>Bacteria</taxon>
        <taxon>Pseudomonadati</taxon>
        <taxon>Pseudomonadota</taxon>
        <taxon>Gammaproteobacteria</taxon>
        <taxon>Chromatiales</taxon>
        <taxon>Chromatiaceae</taxon>
        <taxon>Thiohalocapsa</taxon>
    </lineage>
</organism>
<dbReference type="SMART" id="SM00388">
    <property type="entry name" value="HisKA"/>
    <property type="match status" value="1"/>
</dbReference>
<protein>
    <recommendedName>
        <fullName evidence="3">histidine kinase</fullName>
        <ecNumber evidence="3">2.7.13.3</ecNumber>
    </recommendedName>
</protein>
<dbReference type="InterPro" id="IPR036097">
    <property type="entry name" value="HisK_dim/P_sf"/>
</dbReference>
<comment type="catalytic activity">
    <reaction evidence="1">
        <text>ATP + protein L-histidine = ADP + protein N-phospho-L-histidine.</text>
        <dbReference type="EC" id="2.7.13.3"/>
    </reaction>
</comment>
<dbReference type="InterPro" id="IPR036890">
    <property type="entry name" value="HATPase_C_sf"/>
</dbReference>
<keyword evidence="10" id="KW-0472">Membrane</keyword>
<evidence type="ECO:0000256" key="3">
    <source>
        <dbReference type="ARBA" id="ARBA00012438"/>
    </source>
</evidence>
<dbReference type="SUPFAM" id="SSF55781">
    <property type="entry name" value="GAF domain-like"/>
    <property type="match status" value="1"/>
</dbReference>
<accession>A0ABS1CM13</accession>
<dbReference type="InterPro" id="IPR003660">
    <property type="entry name" value="HAMP_dom"/>
</dbReference>
<dbReference type="InterPro" id="IPR029016">
    <property type="entry name" value="GAF-like_dom_sf"/>
</dbReference>
<proteinExistence type="predicted"/>
<evidence type="ECO:0000256" key="7">
    <source>
        <dbReference type="ARBA" id="ARBA00022777"/>
    </source>
</evidence>
<evidence type="ECO:0000256" key="6">
    <source>
        <dbReference type="ARBA" id="ARBA00022741"/>
    </source>
</evidence>
<evidence type="ECO:0000256" key="2">
    <source>
        <dbReference type="ARBA" id="ARBA00004370"/>
    </source>
</evidence>
<dbReference type="InterPro" id="IPR003594">
    <property type="entry name" value="HATPase_dom"/>
</dbReference>
<dbReference type="CDD" id="cd06225">
    <property type="entry name" value="HAMP"/>
    <property type="match status" value="1"/>
</dbReference>
<name>A0ABS1CM13_9GAMM</name>
<dbReference type="Pfam" id="PF00672">
    <property type="entry name" value="HAMP"/>
    <property type="match status" value="1"/>
</dbReference>
<dbReference type="InterPro" id="IPR004358">
    <property type="entry name" value="Sig_transdc_His_kin-like_C"/>
</dbReference>
<dbReference type="PANTHER" id="PTHR43065">
    <property type="entry name" value="SENSOR HISTIDINE KINASE"/>
    <property type="match status" value="1"/>
</dbReference>
<dbReference type="Pfam" id="PF02518">
    <property type="entry name" value="HATPase_c"/>
    <property type="match status" value="1"/>
</dbReference>
<keyword evidence="7" id="KW-0418">Kinase</keyword>
<evidence type="ECO:0000259" key="12">
    <source>
        <dbReference type="PROSITE" id="PS50885"/>
    </source>
</evidence>
<dbReference type="Gene3D" id="1.10.287.130">
    <property type="match status" value="1"/>
</dbReference>
<dbReference type="Proteomes" id="UP000748752">
    <property type="component" value="Unassembled WGS sequence"/>
</dbReference>
<dbReference type="CDD" id="cd00075">
    <property type="entry name" value="HATPase"/>
    <property type="match status" value="1"/>
</dbReference>
<comment type="subcellular location">
    <subcellularLocation>
        <location evidence="2">Membrane</location>
    </subcellularLocation>
</comment>
<evidence type="ECO:0000259" key="11">
    <source>
        <dbReference type="PROSITE" id="PS50109"/>
    </source>
</evidence>
<dbReference type="Gene3D" id="3.30.565.10">
    <property type="entry name" value="Histidine kinase-like ATPase, C-terminal domain"/>
    <property type="match status" value="1"/>
</dbReference>
<evidence type="ECO:0000313" key="14">
    <source>
        <dbReference type="Proteomes" id="UP000748752"/>
    </source>
</evidence>
<feature type="domain" description="Histidine kinase" evidence="11">
    <location>
        <begin position="445"/>
        <end position="651"/>
    </location>
</feature>
<dbReference type="CDD" id="cd00082">
    <property type="entry name" value="HisKA"/>
    <property type="match status" value="1"/>
</dbReference>
<dbReference type="PROSITE" id="PS50885">
    <property type="entry name" value="HAMP"/>
    <property type="match status" value="1"/>
</dbReference>
<dbReference type="SMART" id="SM00304">
    <property type="entry name" value="HAMP"/>
    <property type="match status" value="1"/>
</dbReference>
<keyword evidence="6" id="KW-0547">Nucleotide-binding</keyword>
<feature type="domain" description="HAMP" evidence="12">
    <location>
        <begin position="220"/>
        <end position="272"/>
    </location>
</feature>
<dbReference type="InterPro" id="IPR003661">
    <property type="entry name" value="HisK_dim/P_dom"/>
</dbReference>
<dbReference type="PANTHER" id="PTHR43065:SF10">
    <property type="entry name" value="PEROXIDE STRESS-ACTIVATED HISTIDINE KINASE MAK3"/>
    <property type="match status" value="1"/>
</dbReference>
<keyword evidence="9" id="KW-0902">Two-component regulatory system</keyword>
<evidence type="ECO:0000256" key="10">
    <source>
        <dbReference type="SAM" id="Phobius"/>
    </source>
</evidence>
<dbReference type="SMART" id="SM00387">
    <property type="entry name" value="HATPase_c"/>
    <property type="match status" value="1"/>
</dbReference>
<evidence type="ECO:0000256" key="9">
    <source>
        <dbReference type="ARBA" id="ARBA00023012"/>
    </source>
</evidence>
<dbReference type="Gene3D" id="3.30.450.40">
    <property type="match status" value="1"/>
</dbReference>
<dbReference type="PRINTS" id="PR00344">
    <property type="entry name" value="BCTRLSENSOR"/>
</dbReference>
<keyword evidence="4" id="KW-0597">Phosphoprotein</keyword>
<feature type="transmembrane region" description="Helical" evidence="10">
    <location>
        <begin position="15"/>
        <end position="39"/>
    </location>
</feature>
<dbReference type="PROSITE" id="PS50109">
    <property type="entry name" value="HIS_KIN"/>
    <property type="match status" value="1"/>
</dbReference>
<dbReference type="Pfam" id="PF00512">
    <property type="entry name" value="HisKA"/>
    <property type="match status" value="1"/>
</dbReference>
<keyword evidence="8" id="KW-0067">ATP-binding</keyword>
<evidence type="ECO:0000256" key="4">
    <source>
        <dbReference type="ARBA" id="ARBA00022553"/>
    </source>
</evidence>
<dbReference type="SUPFAM" id="SSF47384">
    <property type="entry name" value="Homodimeric domain of signal transducing histidine kinase"/>
    <property type="match status" value="1"/>
</dbReference>
<dbReference type="SUPFAM" id="SSF55874">
    <property type="entry name" value="ATPase domain of HSP90 chaperone/DNA topoisomerase II/histidine kinase"/>
    <property type="match status" value="1"/>
</dbReference>
<keyword evidence="10" id="KW-1133">Transmembrane helix</keyword>
<feature type="transmembrane region" description="Helical" evidence="10">
    <location>
        <begin position="199"/>
        <end position="221"/>
    </location>
</feature>
<reference evidence="13 14" key="1">
    <citation type="journal article" date="2020" name="Microorganisms">
        <title>Osmotic Adaptation and Compatible Solute Biosynthesis of Phototrophic Bacteria as Revealed from Genome Analyses.</title>
        <authorList>
            <person name="Imhoff J.F."/>
            <person name="Rahn T."/>
            <person name="Kunzel S."/>
            <person name="Keller A."/>
            <person name="Neulinger S.C."/>
        </authorList>
    </citation>
    <scope>NUCLEOTIDE SEQUENCE [LARGE SCALE GENOMIC DNA]</scope>
    <source>
        <strain evidence="13 14">DSM 6210</strain>
    </source>
</reference>
<dbReference type="EMBL" id="NRRV01000060">
    <property type="protein sequence ID" value="MBK1632877.1"/>
    <property type="molecule type" value="Genomic_DNA"/>
</dbReference>
<dbReference type="SUPFAM" id="SSF158472">
    <property type="entry name" value="HAMP domain-like"/>
    <property type="match status" value="1"/>
</dbReference>
<keyword evidence="5" id="KW-0808">Transferase</keyword>